<evidence type="ECO:0000313" key="8">
    <source>
        <dbReference type="Proteomes" id="UP000219252"/>
    </source>
</evidence>
<dbReference type="GO" id="GO:0006865">
    <property type="term" value="P:amino acid transport"/>
    <property type="evidence" value="ECO:0007669"/>
    <property type="project" value="UniProtKB-KW"/>
</dbReference>
<gene>
    <name evidence="7" type="ORF">SAMN05877842_105121</name>
</gene>
<evidence type="ECO:0000256" key="5">
    <source>
        <dbReference type="SAM" id="SignalP"/>
    </source>
</evidence>
<dbReference type="SUPFAM" id="SSF53822">
    <property type="entry name" value="Periplasmic binding protein-like I"/>
    <property type="match status" value="1"/>
</dbReference>
<dbReference type="OrthoDB" id="9783240at2"/>
<evidence type="ECO:0000256" key="3">
    <source>
        <dbReference type="ARBA" id="ARBA00022729"/>
    </source>
</evidence>
<dbReference type="InterPro" id="IPR000709">
    <property type="entry name" value="Leu_Ile_Val-bd"/>
</dbReference>
<keyword evidence="8" id="KW-1185">Reference proteome</keyword>
<name>A0A285UBN7_9BACL</name>
<feature type="signal peptide" evidence="5">
    <location>
        <begin position="1"/>
        <end position="24"/>
    </location>
</feature>
<comment type="similarity">
    <text evidence="1">Belongs to the leucine-binding protein family.</text>
</comment>
<reference evidence="8" key="1">
    <citation type="submission" date="2017-08" db="EMBL/GenBank/DDBJ databases">
        <authorList>
            <person name="Varghese N."/>
            <person name="Submissions S."/>
        </authorList>
    </citation>
    <scope>NUCLEOTIDE SEQUENCE [LARGE SCALE GENOMIC DNA]</scope>
    <source>
        <strain evidence="8">JC23</strain>
    </source>
</reference>
<organism evidence="7 8">
    <name type="scientific">Ureibacillus acetophenoni</name>
    <dbReference type="NCBI Taxonomy" id="614649"/>
    <lineage>
        <taxon>Bacteria</taxon>
        <taxon>Bacillati</taxon>
        <taxon>Bacillota</taxon>
        <taxon>Bacilli</taxon>
        <taxon>Bacillales</taxon>
        <taxon>Caryophanaceae</taxon>
        <taxon>Ureibacillus</taxon>
    </lineage>
</organism>
<dbReference type="EMBL" id="OBQC01000005">
    <property type="protein sequence ID" value="SOC39242.1"/>
    <property type="molecule type" value="Genomic_DNA"/>
</dbReference>
<dbReference type="InterPro" id="IPR051010">
    <property type="entry name" value="BCAA_transport"/>
</dbReference>
<evidence type="ECO:0000313" key="7">
    <source>
        <dbReference type="EMBL" id="SOC39242.1"/>
    </source>
</evidence>
<dbReference type="Proteomes" id="UP000219252">
    <property type="component" value="Unassembled WGS sequence"/>
</dbReference>
<dbReference type="Gene3D" id="3.40.50.2300">
    <property type="match status" value="2"/>
</dbReference>
<evidence type="ECO:0000259" key="6">
    <source>
        <dbReference type="Pfam" id="PF13458"/>
    </source>
</evidence>
<dbReference type="InterPro" id="IPR028082">
    <property type="entry name" value="Peripla_BP_I"/>
</dbReference>
<evidence type="ECO:0000256" key="2">
    <source>
        <dbReference type="ARBA" id="ARBA00022448"/>
    </source>
</evidence>
<accession>A0A285UBN7</accession>
<dbReference type="PANTHER" id="PTHR30483">
    <property type="entry name" value="LEUCINE-SPECIFIC-BINDING PROTEIN"/>
    <property type="match status" value="1"/>
</dbReference>
<feature type="domain" description="Leucine-binding protein" evidence="6">
    <location>
        <begin position="44"/>
        <end position="388"/>
    </location>
</feature>
<keyword evidence="2" id="KW-0813">Transport</keyword>
<dbReference type="PROSITE" id="PS51257">
    <property type="entry name" value="PROKAR_LIPOPROTEIN"/>
    <property type="match status" value="1"/>
</dbReference>
<dbReference type="Pfam" id="PF13458">
    <property type="entry name" value="Peripla_BP_6"/>
    <property type="match status" value="1"/>
</dbReference>
<proteinExistence type="inferred from homology"/>
<dbReference type="RefSeq" id="WP_097149312.1">
    <property type="nucleotide sequence ID" value="NZ_OBQC01000005.1"/>
</dbReference>
<protein>
    <submittedName>
        <fullName evidence="7">Amino acid/amide ABC transporter substrate-binding protein (HAAT family)</fullName>
    </submittedName>
</protein>
<dbReference type="PANTHER" id="PTHR30483:SF6">
    <property type="entry name" value="PERIPLASMIC BINDING PROTEIN OF ABC TRANSPORTER FOR NATURAL AMINO ACIDS"/>
    <property type="match status" value="1"/>
</dbReference>
<dbReference type="InterPro" id="IPR028081">
    <property type="entry name" value="Leu-bd"/>
</dbReference>
<keyword evidence="3 5" id="KW-0732">Signal</keyword>
<dbReference type="PRINTS" id="PR00337">
    <property type="entry name" value="LEUILEVALBP"/>
</dbReference>
<keyword evidence="4" id="KW-0029">Amino-acid transport</keyword>
<evidence type="ECO:0000256" key="1">
    <source>
        <dbReference type="ARBA" id="ARBA00010062"/>
    </source>
</evidence>
<dbReference type="CDD" id="cd06347">
    <property type="entry name" value="PBP1_ABC_LivK_ligand_binding-like"/>
    <property type="match status" value="1"/>
</dbReference>
<sequence length="398" mass="42187">MRKNKLKRFASIFLATSLVVGALAGCSSGGSSGGSSSSDNSDVIKIGANLELTGQVASYGSSILAGAELAVEEINANGGIDGKKIELIKADNKSDNAEAASSAIKLITQDKVVAMVGPATSGNMLATVQTANKYKVPVVTGSGTAENLTVNDDGSINDYIFRTCFIDPFQGVSAANFAINELGAKNIAIYADNSSDYAKGLAKSFKEQVEKNGGTIVTEEAYVAKDVDFKSTLTNIKSENPDFIYIPGYYEEVGLIVKQARELGIDVPLMGADGWGAPTLLELAGAEPLNNTYYTDAFSLQDPDEMIQNFIKAFEDKNGEKPNGFNALGYDTVYFIADAIERAGSTDGEAIKNALESTKDFKVVTGTFSVDEKHNPIKSATIIEYVDGEQVFNSKVNP</sequence>
<dbReference type="AlphaFoldDB" id="A0A285UBN7"/>
<evidence type="ECO:0000256" key="4">
    <source>
        <dbReference type="ARBA" id="ARBA00022970"/>
    </source>
</evidence>
<feature type="chain" id="PRO_5038960827" evidence="5">
    <location>
        <begin position="25"/>
        <end position="398"/>
    </location>
</feature>